<proteinExistence type="predicted"/>
<dbReference type="InterPro" id="IPR027417">
    <property type="entry name" value="P-loop_NTPase"/>
</dbReference>
<protein>
    <submittedName>
        <fullName evidence="1">Uncharacterized protein</fullName>
    </submittedName>
</protein>
<reference evidence="1" key="2">
    <citation type="journal article" date="2021" name="Microbiome">
        <title>Successional dynamics and alternative stable states in a saline activated sludge microbial community over 9 years.</title>
        <authorList>
            <person name="Wang Y."/>
            <person name="Ye J."/>
            <person name="Ju F."/>
            <person name="Liu L."/>
            <person name="Boyd J.A."/>
            <person name="Deng Y."/>
            <person name="Parks D.H."/>
            <person name="Jiang X."/>
            <person name="Yin X."/>
            <person name="Woodcroft B.J."/>
            <person name="Tyson G.W."/>
            <person name="Hugenholtz P."/>
            <person name="Polz M.F."/>
            <person name="Zhang T."/>
        </authorList>
    </citation>
    <scope>NUCLEOTIDE SEQUENCE</scope>
    <source>
        <strain evidence="1">HKST-UBA11</strain>
    </source>
</reference>
<name>A0A955RKP3_9BACT</name>
<evidence type="ECO:0000313" key="1">
    <source>
        <dbReference type="EMBL" id="MCA9386005.1"/>
    </source>
</evidence>
<dbReference type="AlphaFoldDB" id="A0A955RKP3"/>
<dbReference type="SUPFAM" id="SSF52540">
    <property type="entry name" value="P-loop containing nucleoside triphosphate hydrolases"/>
    <property type="match status" value="1"/>
</dbReference>
<evidence type="ECO:0000313" key="2">
    <source>
        <dbReference type="Proteomes" id="UP000754563"/>
    </source>
</evidence>
<gene>
    <name evidence="1" type="ORF">KC717_05145</name>
</gene>
<accession>A0A955RKP3</accession>
<organism evidence="1 2">
    <name type="scientific">Candidatus Dojkabacteria bacterium</name>
    <dbReference type="NCBI Taxonomy" id="2099670"/>
    <lineage>
        <taxon>Bacteria</taxon>
        <taxon>Candidatus Dojkabacteria</taxon>
    </lineage>
</organism>
<comment type="caution">
    <text evidence="1">The sequence shown here is derived from an EMBL/GenBank/DDBJ whole genome shotgun (WGS) entry which is preliminary data.</text>
</comment>
<dbReference type="EMBL" id="JAGQLH010000067">
    <property type="protein sequence ID" value="MCA9386005.1"/>
    <property type="molecule type" value="Genomic_DNA"/>
</dbReference>
<reference evidence="1" key="1">
    <citation type="submission" date="2020-04" db="EMBL/GenBank/DDBJ databases">
        <authorList>
            <person name="Zhang T."/>
        </authorList>
    </citation>
    <scope>NUCLEOTIDE SEQUENCE</scope>
    <source>
        <strain evidence="1">HKST-UBA11</strain>
    </source>
</reference>
<dbReference type="Proteomes" id="UP000754563">
    <property type="component" value="Unassembled WGS sequence"/>
</dbReference>
<sequence length="210" mass="23794">MKTNLYIFEGITTSGKTSIVASLEGLIRRAGDSVKIVSEDETFLPVFTEKEVDNLGRHAYRVLEKLISISQRGVNSILVERFLLSYSYKSRTSIGNFQQLELLLLQHFNPMYVLLKLEEGKIWQSIQGAFEHRGGDWSGKAPGINSWEEYILSKGSIGEIVEYYSEQQNNFMHNGGKSLIPLCIIDANSKDYKMLAQDIALEYQICKIGE</sequence>